<dbReference type="Pfam" id="PF11741">
    <property type="entry name" value="AMIN"/>
    <property type="match status" value="1"/>
</dbReference>
<dbReference type="Gene3D" id="2.60.40.3500">
    <property type="match status" value="1"/>
</dbReference>
<dbReference type="EMBL" id="FWWT01000012">
    <property type="protein sequence ID" value="SMB85114.1"/>
    <property type="molecule type" value="Genomic_DNA"/>
</dbReference>
<evidence type="ECO:0000256" key="1">
    <source>
        <dbReference type="ARBA" id="ARBA00022801"/>
    </source>
</evidence>
<evidence type="ECO:0000313" key="6">
    <source>
        <dbReference type="Proteomes" id="UP000192731"/>
    </source>
</evidence>
<feature type="region of interest" description="Disordered" evidence="2">
    <location>
        <begin position="274"/>
        <end position="320"/>
    </location>
</feature>
<evidence type="ECO:0000259" key="4">
    <source>
        <dbReference type="SMART" id="SM00646"/>
    </source>
</evidence>
<dbReference type="GO" id="GO:0009253">
    <property type="term" value="P:peptidoglycan catabolic process"/>
    <property type="evidence" value="ECO:0007669"/>
    <property type="project" value="InterPro"/>
</dbReference>
<reference evidence="5 6" key="1">
    <citation type="submission" date="2017-04" db="EMBL/GenBank/DDBJ databases">
        <authorList>
            <person name="Afonso C.L."/>
            <person name="Miller P.J."/>
            <person name="Scott M.A."/>
            <person name="Spackman E."/>
            <person name="Goraichik I."/>
            <person name="Dimitrov K.M."/>
            <person name="Suarez D.L."/>
            <person name="Swayne D.E."/>
        </authorList>
    </citation>
    <scope>NUCLEOTIDE SEQUENCE [LARGE SCALE GENOMIC DNA]</scope>
    <source>
        <strain evidence="5 6">DSM 11270</strain>
    </source>
</reference>
<dbReference type="InterPro" id="IPR021731">
    <property type="entry name" value="AMIN_dom"/>
</dbReference>
<evidence type="ECO:0000256" key="2">
    <source>
        <dbReference type="SAM" id="MobiDB-lite"/>
    </source>
</evidence>
<organism evidence="5 6">
    <name type="scientific">Desulfonispora thiosulfatigenes DSM 11270</name>
    <dbReference type="NCBI Taxonomy" id="656914"/>
    <lineage>
        <taxon>Bacteria</taxon>
        <taxon>Bacillati</taxon>
        <taxon>Bacillota</taxon>
        <taxon>Clostridia</taxon>
        <taxon>Eubacteriales</taxon>
        <taxon>Peptococcaceae</taxon>
        <taxon>Desulfonispora</taxon>
    </lineage>
</organism>
<protein>
    <submittedName>
        <fullName evidence="5">N-acetylmuramoyl-L-alanine amidase</fullName>
    </submittedName>
</protein>
<dbReference type="PANTHER" id="PTHR30404:SF0">
    <property type="entry name" value="N-ACETYLMURAMOYL-L-ALANINE AMIDASE AMIC"/>
    <property type="match status" value="1"/>
</dbReference>
<dbReference type="InterPro" id="IPR050695">
    <property type="entry name" value="N-acetylmuramoyl_amidase_3"/>
</dbReference>
<sequence>MKNIHKIFLLLIILLIMSTPAVAASNNMDNNTEQVKGIPILLDGQALYTNPMSFIDPKDSYTLVPVRFITESLNAKVEWEEKTKKVTVVQGKNTIIMNIDSRVVYINGTKKTLEKGITPKLVRNSTMVPLRFLSETFGYKVDYDDKLRMPIIETFKIEESKVHNIVEKSGYIHIDKSGEIEFKKTKLENPKRIVLDLLDTSVDKNYAEYNSNINELKKIRVSQFESDIYGKDRKVVRLVLDLDEDYIDSNVEIKSEKDKMSLFLKSGGKVEVKPPVIAKPSEDKKPLENTNPSEDKNSSEEEKPSEDKQIIIPRPPNPGKKVIVIDPGHGGNKPGCFQNGIYEKDLVLEISKKLDKALVSNNYTSIMTRDDDFDVDFKDRSGIANKNVADLFVSIHANSANPAASGVEVWYNSKDKKYSSGDDSKYLAKTLSEEISKATEANNRGPKVGNGLIVLKPTESASVLIEVGFLSNAEEAEKLQQEEYQNKVVGAIIRGIDKYFREIY</sequence>
<dbReference type="Gene3D" id="3.30.457.10">
    <property type="entry name" value="Copper amine oxidase-like, N-terminal domain"/>
    <property type="match status" value="1"/>
</dbReference>
<dbReference type="InterPro" id="IPR036582">
    <property type="entry name" value="Mao_N_sf"/>
</dbReference>
<dbReference type="Gene3D" id="3.40.630.40">
    <property type="entry name" value="Zn-dependent exopeptidases"/>
    <property type="match status" value="1"/>
</dbReference>
<dbReference type="Pfam" id="PF07833">
    <property type="entry name" value="Cu_amine_oxidN1"/>
    <property type="match status" value="1"/>
</dbReference>
<dbReference type="InterPro" id="IPR012854">
    <property type="entry name" value="Cu_amine_oxidase-like_N"/>
</dbReference>
<name>A0A1W1UWP1_DESTI</name>
<dbReference type="SUPFAM" id="SSF53187">
    <property type="entry name" value="Zn-dependent exopeptidases"/>
    <property type="match status" value="1"/>
</dbReference>
<feature type="compositionally biased region" description="Basic and acidic residues" evidence="2">
    <location>
        <begin position="280"/>
        <end position="309"/>
    </location>
</feature>
<keyword evidence="3" id="KW-0732">Signal</keyword>
<accession>A0A1W1UWP1</accession>
<keyword evidence="6" id="KW-1185">Reference proteome</keyword>
<dbReference type="RefSeq" id="WP_084052431.1">
    <property type="nucleotide sequence ID" value="NZ_FWWT01000012.1"/>
</dbReference>
<evidence type="ECO:0000256" key="3">
    <source>
        <dbReference type="SAM" id="SignalP"/>
    </source>
</evidence>
<dbReference type="Proteomes" id="UP000192731">
    <property type="component" value="Unassembled WGS sequence"/>
</dbReference>
<proteinExistence type="predicted"/>
<dbReference type="OrthoDB" id="9806267at2"/>
<feature type="signal peptide" evidence="3">
    <location>
        <begin position="1"/>
        <end position="23"/>
    </location>
</feature>
<evidence type="ECO:0000313" key="5">
    <source>
        <dbReference type="EMBL" id="SMB85114.1"/>
    </source>
</evidence>
<feature type="chain" id="PRO_5012099608" evidence="3">
    <location>
        <begin position="24"/>
        <end position="504"/>
    </location>
</feature>
<feature type="domain" description="MurNAc-LAA" evidence="4">
    <location>
        <begin position="381"/>
        <end position="497"/>
    </location>
</feature>
<dbReference type="AlphaFoldDB" id="A0A1W1UWP1"/>
<dbReference type="Pfam" id="PF01520">
    <property type="entry name" value="Amidase_3"/>
    <property type="match status" value="1"/>
</dbReference>
<dbReference type="SUPFAM" id="SSF55383">
    <property type="entry name" value="Copper amine oxidase, domain N"/>
    <property type="match status" value="1"/>
</dbReference>
<keyword evidence="1" id="KW-0378">Hydrolase</keyword>
<dbReference type="PANTHER" id="PTHR30404">
    <property type="entry name" value="N-ACETYLMURAMOYL-L-ALANINE AMIDASE"/>
    <property type="match status" value="1"/>
</dbReference>
<gene>
    <name evidence="5" type="ORF">SAMN00017405_1607</name>
</gene>
<dbReference type="CDD" id="cd02696">
    <property type="entry name" value="MurNAc-LAA"/>
    <property type="match status" value="1"/>
</dbReference>
<dbReference type="GO" id="GO:0008745">
    <property type="term" value="F:N-acetylmuramoyl-L-alanine amidase activity"/>
    <property type="evidence" value="ECO:0007669"/>
    <property type="project" value="InterPro"/>
</dbReference>
<dbReference type="STRING" id="656914.SAMN00017405_1607"/>
<dbReference type="SMART" id="SM00646">
    <property type="entry name" value="Ami_3"/>
    <property type="match status" value="1"/>
</dbReference>
<dbReference type="InterPro" id="IPR002508">
    <property type="entry name" value="MurNAc-LAA_cat"/>
</dbReference>
<dbReference type="GO" id="GO:0030288">
    <property type="term" value="C:outer membrane-bounded periplasmic space"/>
    <property type="evidence" value="ECO:0007669"/>
    <property type="project" value="TreeGrafter"/>
</dbReference>